<sequence>MNIPQDKKYDVVIIGGGFSGLSTAVVLAERGISVAVFEKDEKPGGHLSRWHHLFPHGQEASELLGELYSKVKHLDIPVFTGRKITGIRLLSGVNMLMDGDEVLAYAMAVVLAAGFRLFDAQRKEEYGYGLYPSVLTAAEVEAVFRKERPWPFDSSCEQPRIAFVHCVGSRDLKCGVAHCSKLCCITAVKQAIAVKQAFPKSQVWCFYMDLRMHGLEYEELYRRAQVEYGVRFIRGRLSEASPGQGGTLHVKAEDTLLGKPIRMQLDMLVLMAGMVPAVDLQRSIGKLVLEEPSFGSGFISVTGYPLSVQVAGHPGIYAVGTCKGPAVLPEVMADACAVAREVENYIKSIKEPQYVQA</sequence>
<dbReference type="SUPFAM" id="SSF51905">
    <property type="entry name" value="FAD/NAD(P)-binding domain"/>
    <property type="match status" value="1"/>
</dbReference>
<dbReference type="KEGG" id="alkq:M9189_04060"/>
<name>A0A9J6ZSI5_9BACT</name>
<gene>
    <name evidence="3" type="ORF">M9189_04060</name>
</gene>
<dbReference type="InterPro" id="IPR006076">
    <property type="entry name" value="FAD-dep_OxRdtase"/>
</dbReference>
<dbReference type="InterPro" id="IPR051691">
    <property type="entry name" value="Metab_Enz_Cyan_OpOx_G3PDH"/>
</dbReference>
<dbReference type="GO" id="GO:0016491">
    <property type="term" value="F:oxidoreductase activity"/>
    <property type="evidence" value="ECO:0007669"/>
    <property type="project" value="UniProtKB-KW"/>
</dbReference>
<keyword evidence="1" id="KW-0560">Oxidoreductase</keyword>
<evidence type="ECO:0000313" key="4">
    <source>
        <dbReference type="Proteomes" id="UP001056426"/>
    </source>
</evidence>
<dbReference type="AlphaFoldDB" id="A0A9J6ZSI5"/>
<organism evidence="3 4">
    <name type="scientific">Xiashengella succiniciproducens</name>
    <dbReference type="NCBI Taxonomy" id="2949635"/>
    <lineage>
        <taxon>Bacteria</taxon>
        <taxon>Pseudomonadati</taxon>
        <taxon>Bacteroidota</taxon>
        <taxon>Bacteroidia</taxon>
        <taxon>Marinilabiliales</taxon>
        <taxon>Marinilabiliaceae</taxon>
        <taxon>Xiashengella</taxon>
    </lineage>
</organism>
<keyword evidence="4" id="KW-1185">Reference proteome</keyword>
<dbReference type="InterPro" id="IPR036188">
    <property type="entry name" value="FAD/NAD-bd_sf"/>
</dbReference>
<dbReference type="Pfam" id="PF01266">
    <property type="entry name" value="DAO"/>
    <property type="match status" value="1"/>
</dbReference>
<proteinExistence type="predicted"/>
<dbReference type="PRINTS" id="PR00411">
    <property type="entry name" value="PNDRDTASEI"/>
</dbReference>
<accession>A0A9J6ZSI5</accession>
<dbReference type="PANTHER" id="PTHR42949">
    <property type="entry name" value="ANAEROBIC GLYCEROL-3-PHOSPHATE DEHYDROGENASE SUBUNIT B"/>
    <property type="match status" value="1"/>
</dbReference>
<dbReference type="RefSeq" id="WP_250724809.1">
    <property type="nucleotide sequence ID" value="NZ_CP098400.1"/>
</dbReference>
<dbReference type="Proteomes" id="UP001056426">
    <property type="component" value="Chromosome"/>
</dbReference>
<protein>
    <submittedName>
        <fullName evidence="3">FAD-dependent oxidoreductase</fullName>
    </submittedName>
</protein>
<dbReference type="EMBL" id="CP098400">
    <property type="protein sequence ID" value="URW80523.1"/>
    <property type="molecule type" value="Genomic_DNA"/>
</dbReference>
<dbReference type="Gene3D" id="3.40.50.720">
    <property type="entry name" value="NAD(P)-binding Rossmann-like Domain"/>
    <property type="match status" value="1"/>
</dbReference>
<reference evidence="3" key="1">
    <citation type="submission" date="2022-05" db="EMBL/GenBank/DDBJ databases">
        <authorList>
            <person name="Sun X."/>
        </authorList>
    </citation>
    <scope>NUCLEOTIDE SEQUENCE</scope>
    <source>
        <strain evidence="3">Ai-910</strain>
    </source>
</reference>
<feature type="domain" description="FAD dependent oxidoreductase" evidence="2">
    <location>
        <begin position="10"/>
        <end position="46"/>
    </location>
</feature>
<evidence type="ECO:0000256" key="1">
    <source>
        <dbReference type="ARBA" id="ARBA00023002"/>
    </source>
</evidence>
<reference evidence="3" key="2">
    <citation type="submission" date="2022-06" db="EMBL/GenBank/DDBJ databases">
        <title>Xiashengella guii gen. nov. sp. nov., a bacterium isolated form anaerobic digestion tank.</title>
        <authorList>
            <person name="Huang H."/>
        </authorList>
    </citation>
    <scope>NUCLEOTIDE SEQUENCE</scope>
    <source>
        <strain evidence="3">Ai-910</strain>
    </source>
</reference>
<dbReference type="PANTHER" id="PTHR42949:SF3">
    <property type="entry name" value="ANAEROBIC GLYCEROL-3-PHOSPHATE DEHYDROGENASE SUBUNIT B"/>
    <property type="match status" value="1"/>
</dbReference>
<evidence type="ECO:0000313" key="3">
    <source>
        <dbReference type="EMBL" id="URW80523.1"/>
    </source>
</evidence>
<evidence type="ECO:0000259" key="2">
    <source>
        <dbReference type="Pfam" id="PF01266"/>
    </source>
</evidence>